<dbReference type="Gene3D" id="2.30.260.10">
    <property type="entry name" value="putative xylanase like domain"/>
    <property type="match status" value="1"/>
</dbReference>
<dbReference type="KEGG" id="dap:Dacet_0851"/>
<dbReference type="eggNOG" id="COG2027">
    <property type="taxonomic scope" value="Bacteria"/>
</dbReference>
<dbReference type="PaxDb" id="522772-Dacet_0851"/>
<sequence length="247" mass="27814" precursor="true">MKKISKLILLTVALLLLVGWDTGKVDNILSKSSHISSAGDRIAYISQQLLGTPYADGTLKGSPDSKEELVVNLNGVDCFTFLDTVEALRLSDNAENFIKNLKQVRYFSGKVDYVNRKHFFTDWISGDLNTVKDITPEIAGTITVEKYINRRSDKNSWLKNLPQTMRMVTYLPASIIDKEVIKTLKTGDYIGIYSDKAGLDATHTGIFIRNSNGEFFRNASSLKGKVVDYPFREYMTKVRGIIIFRPI</sequence>
<dbReference type="Proteomes" id="UP000002012">
    <property type="component" value="Chromosome"/>
</dbReference>
<name>D4H5Y5_DENA2</name>
<dbReference type="InParanoid" id="D4H5Y5"/>
<proteinExistence type="predicted"/>
<dbReference type="InterPro" id="IPR038765">
    <property type="entry name" value="Papain-like_cys_pep_sf"/>
</dbReference>
<accession>D4H5Y5</accession>
<keyword evidence="2" id="KW-1185">Reference proteome</keyword>
<evidence type="ECO:0000313" key="1">
    <source>
        <dbReference type="EMBL" id="ADD67631.1"/>
    </source>
</evidence>
<dbReference type="RefSeq" id="WP_013010162.1">
    <property type="nucleotide sequence ID" value="NC_013943.1"/>
</dbReference>
<dbReference type="Gene3D" id="1.10.3670.10">
    <property type="entry name" value="Putative xylanase like domain"/>
    <property type="match status" value="1"/>
</dbReference>
<reference evidence="1 2" key="1">
    <citation type="journal article" date="2010" name="Stand. Genomic Sci.">
        <title>Complete genome sequence of Denitrovibrio acetiphilus type strain (N2460).</title>
        <authorList>
            <person name="Kiss H."/>
            <person name="Lang E."/>
            <person name="Lapidus A."/>
            <person name="Copeland A."/>
            <person name="Nolan M."/>
            <person name="Glavina Del Rio T."/>
            <person name="Chen F."/>
            <person name="Lucas S."/>
            <person name="Tice H."/>
            <person name="Cheng J.F."/>
            <person name="Han C."/>
            <person name="Goodwin L."/>
            <person name="Pitluck S."/>
            <person name="Liolios K."/>
            <person name="Pati A."/>
            <person name="Ivanova N."/>
            <person name="Mavromatis K."/>
            <person name="Chen A."/>
            <person name="Palaniappan K."/>
            <person name="Land M."/>
            <person name="Hauser L."/>
            <person name="Chang Y.J."/>
            <person name="Jeffries C.D."/>
            <person name="Detter J.C."/>
            <person name="Brettin T."/>
            <person name="Spring S."/>
            <person name="Rohde M."/>
            <person name="Goker M."/>
            <person name="Woyke T."/>
            <person name="Bristow J."/>
            <person name="Eisen J.A."/>
            <person name="Markowitz V."/>
            <person name="Hugenholtz P."/>
            <person name="Kyrpides N.C."/>
            <person name="Klenk H.P."/>
        </authorList>
    </citation>
    <scope>NUCLEOTIDE SEQUENCE [LARGE SCALE GENOMIC DNA]</scope>
    <source>
        <strain evidence="2">DSM 12809 / NBRC 114555 / N2460</strain>
    </source>
</reference>
<dbReference type="EMBL" id="CP001968">
    <property type="protein sequence ID" value="ADD67631.1"/>
    <property type="molecule type" value="Genomic_DNA"/>
</dbReference>
<organism evidence="1 2">
    <name type="scientific">Denitrovibrio acetiphilus (strain DSM 12809 / NBRC 114555 / N2460)</name>
    <dbReference type="NCBI Taxonomy" id="522772"/>
    <lineage>
        <taxon>Bacteria</taxon>
        <taxon>Pseudomonadati</taxon>
        <taxon>Deferribacterota</taxon>
        <taxon>Deferribacteres</taxon>
        <taxon>Deferribacterales</taxon>
        <taxon>Geovibrionaceae</taxon>
        <taxon>Denitrovibrio</taxon>
    </lineage>
</organism>
<dbReference type="Pfam" id="PF07313">
    <property type="entry name" value="AmiA-like"/>
    <property type="match status" value="1"/>
</dbReference>
<evidence type="ECO:0000313" key="2">
    <source>
        <dbReference type="Proteomes" id="UP000002012"/>
    </source>
</evidence>
<dbReference type="HOGENOM" id="CLU_065574_1_0_0"/>
<dbReference type="STRING" id="522772.Dacet_0851"/>
<gene>
    <name evidence="1" type="ordered locus">Dacet_0851</name>
</gene>
<protein>
    <submittedName>
        <fullName evidence="1">Uncharacterized protein</fullName>
    </submittedName>
</protein>
<dbReference type="AlphaFoldDB" id="D4H5Y5"/>
<dbReference type="SUPFAM" id="SSF54001">
    <property type="entry name" value="Cysteine proteinases"/>
    <property type="match status" value="1"/>
</dbReference>
<dbReference type="InterPro" id="IPR010846">
    <property type="entry name" value="AmiA-like"/>
</dbReference>